<dbReference type="SUPFAM" id="SSF52540">
    <property type="entry name" value="P-loop containing nucleoside triphosphate hydrolases"/>
    <property type="match status" value="1"/>
</dbReference>
<dbReference type="InterPro" id="IPR002182">
    <property type="entry name" value="NB-ARC"/>
</dbReference>
<evidence type="ECO:0000259" key="9">
    <source>
        <dbReference type="Pfam" id="PF23559"/>
    </source>
</evidence>
<dbReference type="InterPro" id="IPR036388">
    <property type="entry name" value="WH-like_DNA-bd_sf"/>
</dbReference>
<reference evidence="11" key="1">
    <citation type="journal article" date="2022" name="Cell">
        <title>Repeat-based holocentromeres influence genome architecture and karyotype evolution.</title>
        <authorList>
            <person name="Hofstatter P.G."/>
            <person name="Thangavel G."/>
            <person name="Lux T."/>
            <person name="Neumann P."/>
            <person name="Vondrak T."/>
            <person name="Novak P."/>
            <person name="Zhang M."/>
            <person name="Costa L."/>
            <person name="Castellani M."/>
            <person name="Scott A."/>
            <person name="Toegelov H."/>
            <person name="Fuchs J."/>
            <person name="Mata-Sucre Y."/>
            <person name="Dias Y."/>
            <person name="Vanzela A.L.L."/>
            <person name="Huettel B."/>
            <person name="Almeida C.C.S."/>
            <person name="Simkova H."/>
            <person name="Souza G."/>
            <person name="Pedrosa-Harand A."/>
            <person name="Macas J."/>
            <person name="Mayer K.F.X."/>
            <person name="Houben A."/>
            <person name="Marques A."/>
        </authorList>
    </citation>
    <scope>NUCLEOTIDE SEQUENCE</scope>
    <source>
        <strain evidence="11">RhyBre1mFocal</strain>
    </source>
</reference>
<dbReference type="OrthoDB" id="774413at2759"/>
<evidence type="ECO:0000256" key="5">
    <source>
        <dbReference type="ARBA" id="ARBA00022821"/>
    </source>
</evidence>
<comment type="caution">
    <text evidence="11">The sequence shown here is derived from an EMBL/GenBank/DDBJ whole genome shotgun (WGS) entry which is preliminary data.</text>
</comment>
<keyword evidence="12" id="KW-1185">Reference proteome</keyword>
<dbReference type="GO" id="GO:0043531">
    <property type="term" value="F:ADP binding"/>
    <property type="evidence" value="ECO:0007669"/>
    <property type="project" value="InterPro"/>
</dbReference>
<dbReference type="PANTHER" id="PTHR36766">
    <property type="entry name" value="PLANT BROAD-SPECTRUM MILDEW RESISTANCE PROTEIN RPW8"/>
    <property type="match status" value="1"/>
</dbReference>
<dbReference type="Gene3D" id="3.40.50.300">
    <property type="entry name" value="P-loop containing nucleotide triphosphate hydrolases"/>
    <property type="match status" value="1"/>
</dbReference>
<dbReference type="Gene3D" id="1.10.8.430">
    <property type="entry name" value="Helical domain of apoptotic protease-activating factors"/>
    <property type="match status" value="1"/>
</dbReference>
<dbReference type="Pfam" id="PF00931">
    <property type="entry name" value="NB-ARC"/>
    <property type="match status" value="1"/>
</dbReference>
<dbReference type="InterPro" id="IPR038005">
    <property type="entry name" value="RX-like_CC"/>
</dbReference>
<dbReference type="InterPro" id="IPR056789">
    <property type="entry name" value="LRR_R13L1-DRL21"/>
</dbReference>
<keyword evidence="6" id="KW-0067">ATP-binding</keyword>
<dbReference type="GO" id="GO:0006952">
    <property type="term" value="P:defense response"/>
    <property type="evidence" value="ECO:0007669"/>
    <property type="project" value="UniProtKB-KW"/>
</dbReference>
<dbReference type="Proteomes" id="UP001151287">
    <property type="component" value="Unassembled WGS sequence"/>
</dbReference>
<dbReference type="GO" id="GO:0005524">
    <property type="term" value="F:ATP binding"/>
    <property type="evidence" value="ECO:0007669"/>
    <property type="project" value="UniProtKB-KW"/>
</dbReference>
<dbReference type="AlphaFoldDB" id="A0A9Q0HYE9"/>
<keyword evidence="3" id="KW-0677">Repeat</keyword>
<dbReference type="Pfam" id="PF23559">
    <property type="entry name" value="WHD_DRP"/>
    <property type="match status" value="1"/>
</dbReference>
<evidence type="ECO:0000313" key="11">
    <source>
        <dbReference type="EMBL" id="KAJ1703032.1"/>
    </source>
</evidence>
<feature type="domain" description="NB-ARC" evidence="7">
    <location>
        <begin position="185"/>
        <end position="365"/>
    </location>
</feature>
<dbReference type="Pfam" id="PF25019">
    <property type="entry name" value="LRR_R13L1-DRL21"/>
    <property type="match status" value="1"/>
</dbReference>
<evidence type="ECO:0000256" key="3">
    <source>
        <dbReference type="ARBA" id="ARBA00022737"/>
    </source>
</evidence>
<dbReference type="SUPFAM" id="SSF52047">
    <property type="entry name" value="RNI-like"/>
    <property type="match status" value="1"/>
</dbReference>
<keyword evidence="2" id="KW-0433">Leucine-rich repeat</keyword>
<dbReference type="CDD" id="cd14798">
    <property type="entry name" value="RX-CC_like"/>
    <property type="match status" value="1"/>
</dbReference>
<dbReference type="InterPro" id="IPR042197">
    <property type="entry name" value="Apaf_helical"/>
</dbReference>
<keyword evidence="4" id="KW-0547">Nucleotide-binding</keyword>
<dbReference type="Gene3D" id="1.10.10.10">
    <property type="entry name" value="Winged helix-like DNA-binding domain superfamily/Winged helix DNA-binding domain"/>
    <property type="match status" value="1"/>
</dbReference>
<dbReference type="InterPro" id="IPR058922">
    <property type="entry name" value="WHD_DRP"/>
</dbReference>
<dbReference type="PANTHER" id="PTHR36766:SF40">
    <property type="entry name" value="DISEASE RESISTANCE PROTEIN RGA3"/>
    <property type="match status" value="1"/>
</dbReference>
<feature type="domain" description="Disease resistance protein winged helix" evidence="9">
    <location>
        <begin position="450"/>
        <end position="505"/>
    </location>
</feature>
<evidence type="ECO:0000256" key="4">
    <source>
        <dbReference type="ARBA" id="ARBA00022741"/>
    </source>
</evidence>
<dbReference type="Pfam" id="PF18052">
    <property type="entry name" value="Rx_N"/>
    <property type="match status" value="1"/>
</dbReference>
<keyword evidence="5" id="KW-0611">Plant defense</keyword>
<comment type="similarity">
    <text evidence="1">Belongs to the disease resistance NB-LRR family.</text>
</comment>
<dbReference type="Gene3D" id="3.80.10.10">
    <property type="entry name" value="Ribonuclease Inhibitor"/>
    <property type="match status" value="1"/>
</dbReference>
<organism evidence="11 12">
    <name type="scientific">Rhynchospora breviuscula</name>
    <dbReference type="NCBI Taxonomy" id="2022672"/>
    <lineage>
        <taxon>Eukaryota</taxon>
        <taxon>Viridiplantae</taxon>
        <taxon>Streptophyta</taxon>
        <taxon>Embryophyta</taxon>
        <taxon>Tracheophyta</taxon>
        <taxon>Spermatophyta</taxon>
        <taxon>Magnoliopsida</taxon>
        <taxon>Liliopsida</taxon>
        <taxon>Poales</taxon>
        <taxon>Cyperaceae</taxon>
        <taxon>Cyperoideae</taxon>
        <taxon>Rhynchosporeae</taxon>
        <taxon>Rhynchospora</taxon>
    </lineage>
</organism>
<dbReference type="GO" id="GO:0051707">
    <property type="term" value="P:response to other organism"/>
    <property type="evidence" value="ECO:0007669"/>
    <property type="project" value="UniProtKB-ARBA"/>
</dbReference>
<dbReference type="InterPro" id="IPR032675">
    <property type="entry name" value="LRR_dom_sf"/>
</dbReference>
<evidence type="ECO:0000259" key="8">
    <source>
        <dbReference type="Pfam" id="PF18052"/>
    </source>
</evidence>
<feature type="domain" description="R13L1/DRL21-like LRR repeat region" evidence="10">
    <location>
        <begin position="606"/>
        <end position="672"/>
    </location>
</feature>
<dbReference type="EMBL" id="JAMQYH010000001">
    <property type="protein sequence ID" value="KAJ1703032.1"/>
    <property type="molecule type" value="Genomic_DNA"/>
</dbReference>
<dbReference type="InterPro" id="IPR027417">
    <property type="entry name" value="P-loop_NTPase"/>
</dbReference>
<evidence type="ECO:0000256" key="6">
    <source>
        <dbReference type="ARBA" id="ARBA00022840"/>
    </source>
</evidence>
<accession>A0A9Q0HYE9</accession>
<gene>
    <name evidence="11" type="ORF">LUZ63_002811</name>
</gene>
<feature type="domain" description="Disease resistance N-terminal" evidence="8">
    <location>
        <begin position="21"/>
        <end position="105"/>
    </location>
</feature>
<evidence type="ECO:0000259" key="7">
    <source>
        <dbReference type="Pfam" id="PF00931"/>
    </source>
</evidence>
<evidence type="ECO:0000313" key="12">
    <source>
        <dbReference type="Proteomes" id="UP001151287"/>
    </source>
</evidence>
<dbReference type="FunFam" id="3.40.50.300:FF:001091">
    <property type="entry name" value="Probable disease resistance protein At1g61300"/>
    <property type="match status" value="1"/>
</dbReference>
<evidence type="ECO:0000256" key="2">
    <source>
        <dbReference type="ARBA" id="ARBA00022614"/>
    </source>
</evidence>
<sequence length="728" mass="81930">MATSSSIETAIVSATVATTFSFILNVLYPLLREEYDLLSGFQDELEKLESIFTRIESVLYDAMTRQLKDRALQDWLVKLTDVACHAEDVLDKFNFEVTRRNAASSQCCLREVRDFFSGNNQLKFRLVMAHKIKELRGKMDSFSEEVSKFNLGQGGSEGLIRVQNERVTHSFVESSDVVGRDEEKKEVVAMLLNNGATSTNISVIAIHGVGGIGKTTLVQWAYNDRGSVGQLAYNDRVSVHAYFDLKIWVCVSDDFDLSRILKSLIGSATKKKCEVDDLDQLQKKTREVLHGKRFLLVLDDVWNEEPHKWEKLENLLRSGTRGSKVVVTTRSLKVSSIVNSSQNLQLSPLQDNLCWELFQRRAFKAGTIPGENFVETGKEIVKKCGGNPLAAKALGSLLHFKQELSGWKSVLDSEMWQLFDSQSGEIMPVLRLSYDHLSLQGKQCFAYCCLFPKDYELEKTTLIQQWMSNGYVLNEQVGHEVFNDLWWRSFFVEVKKNEVGQVVQCNPIESLPESIGYLLNLQALNLSMTKLKKLLKRLGKLQSLRHLDIRGCQLLNMPIVLQIIGMHEVTQINGAFYGTGPIKGFPALEKLAFFNMPKLEECDLGSLLDGLSNATSLKDLQLKNISCTSLPDSIGEIQSLQHLSIDDCADLTSLPNSLRGLSRLEGLWIHGCPDLERRCQRDTGEDWSIISHIRTVGIGAGNLTQDGPEKRESRFSDLTCSCCPFKIQ</sequence>
<dbReference type="InterPro" id="IPR041118">
    <property type="entry name" value="Rx_N"/>
</dbReference>
<evidence type="ECO:0000259" key="10">
    <source>
        <dbReference type="Pfam" id="PF25019"/>
    </source>
</evidence>
<evidence type="ECO:0000256" key="1">
    <source>
        <dbReference type="ARBA" id="ARBA00008894"/>
    </source>
</evidence>
<protein>
    <submittedName>
        <fullName evidence="11">Uncharacterized protein</fullName>
    </submittedName>
</protein>
<name>A0A9Q0HYE9_9POAL</name>
<proteinExistence type="inferred from homology"/>
<dbReference type="Gene3D" id="1.20.5.4130">
    <property type="match status" value="1"/>
</dbReference>
<dbReference type="PRINTS" id="PR00364">
    <property type="entry name" value="DISEASERSIST"/>
</dbReference>